<dbReference type="EMBL" id="RSED01000010">
    <property type="protein sequence ID" value="RRS03736.1"/>
    <property type="molecule type" value="Genomic_DNA"/>
</dbReference>
<dbReference type="InterPro" id="IPR014942">
    <property type="entry name" value="AbiEii"/>
</dbReference>
<dbReference type="OrthoDB" id="114489at2"/>
<proteinExistence type="predicted"/>
<keyword evidence="2" id="KW-1185">Reference proteome</keyword>
<reference evidence="1 2" key="1">
    <citation type="submission" date="2018-12" db="EMBL/GenBank/DDBJ databases">
        <title>The whole draft genome of Aquabacterium sp. SJQ9.</title>
        <authorList>
            <person name="Sun L."/>
            <person name="Gao X."/>
            <person name="Chen W."/>
            <person name="Huang K."/>
        </authorList>
    </citation>
    <scope>NUCLEOTIDE SEQUENCE [LARGE SCALE GENOMIC DNA]</scope>
    <source>
        <strain evidence="1 2">SJQ9</strain>
    </source>
</reference>
<gene>
    <name evidence="1" type="ORF">EIP75_14215</name>
</gene>
<dbReference type="AlphaFoldDB" id="A0A426V9Y6"/>
<evidence type="ECO:0000313" key="2">
    <source>
        <dbReference type="Proteomes" id="UP000269265"/>
    </source>
</evidence>
<dbReference type="Proteomes" id="UP000269265">
    <property type="component" value="Unassembled WGS sequence"/>
</dbReference>
<organism evidence="1 2">
    <name type="scientific">Aquabacterium soli</name>
    <dbReference type="NCBI Taxonomy" id="2493092"/>
    <lineage>
        <taxon>Bacteria</taxon>
        <taxon>Pseudomonadati</taxon>
        <taxon>Pseudomonadota</taxon>
        <taxon>Betaproteobacteria</taxon>
        <taxon>Burkholderiales</taxon>
        <taxon>Aquabacterium</taxon>
    </lineage>
</organism>
<evidence type="ECO:0000313" key="1">
    <source>
        <dbReference type="EMBL" id="RRS03736.1"/>
    </source>
</evidence>
<name>A0A426V9Y6_9BURK</name>
<protein>
    <recommendedName>
        <fullName evidence="3">Nucleotidyl transferase AbiEii/AbiGii toxin family protein</fullName>
    </recommendedName>
</protein>
<dbReference type="Pfam" id="PF08843">
    <property type="entry name" value="AbiEii"/>
    <property type="match status" value="1"/>
</dbReference>
<evidence type="ECO:0008006" key="3">
    <source>
        <dbReference type="Google" id="ProtNLM"/>
    </source>
</evidence>
<accession>A0A426V9Y6</accession>
<sequence>MNMALNPNDPNVAMLEVVAHRLGDALRRRLVFIGGSVVGLLITDPAMPNIRPTEDVDLVAQVLARAEFNDIEMALRAQGFRQDMSPDAPICRWRIDQTTVDVMPTLEAILGFSNRWYPLAVESAVLVALPSGIEIQMVQAPVFVATKLEAFHGRGQNDHLFSHDLGDLISVIDGREALLEECVQAPEVLKRYLAAEIQRLMSQRAFMDALPGHLPSDAASQSRLPDLEARLQQLARL</sequence>
<comment type="caution">
    <text evidence="1">The sequence shown here is derived from an EMBL/GenBank/DDBJ whole genome shotgun (WGS) entry which is preliminary data.</text>
</comment>